<organism evidence="1 2">
    <name type="scientific">Candidatus Electrothrix communis</name>
    <dbReference type="NCBI Taxonomy" id="1859133"/>
    <lineage>
        <taxon>Bacteria</taxon>
        <taxon>Pseudomonadati</taxon>
        <taxon>Thermodesulfobacteriota</taxon>
        <taxon>Desulfobulbia</taxon>
        <taxon>Desulfobulbales</taxon>
        <taxon>Desulfobulbaceae</taxon>
        <taxon>Candidatus Electrothrix</taxon>
    </lineage>
</organism>
<evidence type="ECO:0000313" key="1">
    <source>
        <dbReference type="EMBL" id="RWX48451.1"/>
    </source>
</evidence>
<sequence length="189" mass="21601">MRRIQAFSVFINHVKIAKNKRYGQQQLIKAGTLNLLEKPLDIDTLEQAINKALDFYQNSVGGPNLDIFLQLVAMEKKTAHLKVFDFDNRHGSFFFRKGYLIDAEQGDLTGDEAVLEMLEWHGIRLSMKEFCPSALPSDKKSQLTPLLFGMPYHKEQTGDVNPLDKIRDEFNRLQKKMSRIISGTDTVIG</sequence>
<accession>A0A3S3QIP6</accession>
<proteinExistence type="predicted"/>
<reference evidence="1 2" key="1">
    <citation type="submission" date="2017-01" db="EMBL/GenBank/DDBJ databases">
        <title>The cable genome- insights into the physiology and evolution of filamentous bacteria capable of sulfide oxidation via long distance electron transfer.</title>
        <authorList>
            <person name="Schreiber L."/>
            <person name="Bjerg J.T."/>
            <person name="Boggild A."/>
            <person name="Van De Vossenberg J."/>
            <person name="Meysman F."/>
            <person name="Nielsen L.P."/>
            <person name="Schramm A."/>
            <person name="Kjeldsen K.U."/>
        </authorList>
    </citation>
    <scope>NUCLEOTIDE SEQUENCE [LARGE SCALE GENOMIC DNA]</scope>
    <source>
        <strain evidence="1">A1</strain>
    </source>
</reference>
<dbReference type="EMBL" id="MTKP01000149">
    <property type="protein sequence ID" value="RWX48451.1"/>
    <property type="molecule type" value="Genomic_DNA"/>
</dbReference>
<protein>
    <submittedName>
        <fullName evidence="1">Uncharacterized protein</fullName>
    </submittedName>
</protein>
<name>A0A3S3QIP6_9BACT</name>
<dbReference type="AlphaFoldDB" id="A0A3S3QIP6"/>
<comment type="caution">
    <text evidence="1">The sequence shown here is derived from an EMBL/GenBank/DDBJ whole genome shotgun (WGS) entry which is preliminary data.</text>
</comment>
<dbReference type="Proteomes" id="UP000288086">
    <property type="component" value="Unassembled WGS sequence"/>
</dbReference>
<evidence type="ECO:0000313" key="2">
    <source>
        <dbReference type="Proteomes" id="UP000288086"/>
    </source>
</evidence>
<gene>
    <name evidence="1" type="ORF">VT98_11493</name>
</gene>
<keyword evidence="2" id="KW-1185">Reference proteome</keyword>